<dbReference type="Proteomes" id="UP000658131">
    <property type="component" value="Unassembled WGS sequence"/>
</dbReference>
<dbReference type="EMBL" id="JACRTB010000007">
    <property type="protein sequence ID" value="MBC8575834.1"/>
    <property type="molecule type" value="Genomic_DNA"/>
</dbReference>
<gene>
    <name evidence="1" type="ORF">H8717_05330</name>
</gene>
<name>A0ABR7NHQ6_9FIRM</name>
<keyword evidence="2" id="KW-1185">Reference proteome</keyword>
<organism evidence="1 2">
    <name type="scientific">Yanshouia hominis</name>
    <dbReference type="NCBI Taxonomy" id="2763673"/>
    <lineage>
        <taxon>Bacteria</taxon>
        <taxon>Bacillati</taxon>
        <taxon>Bacillota</taxon>
        <taxon>Clostridia</taxon>
        <taxon>Eubacteriales</taxon>
        <taxon>Oscillospiraceae</taxon>
        <taxon>Yanshouia</taxon>
    </lineage>
</organism>
<comment type="caution">
    <text evidence="1">The sequence shown here is derived from an EMBL/GenBank/DDBJ whole genome shotgun (WGS) entry which is preliminary data.</text>
</comment>
<protein>
    <submittedName>
        <fullName evidence="1">Uncharacterized protein</fullName>
    </submittedName>
</protein>
<evidence type="ECO:0000313" key="1">
    <source>
        <dbReference type="EMBL" id="MBC8575834.1"/>
    </source>
</evidence>
<accession>A0ABR7NHQ6</accession>
<proteinExistence type="predicted"/>
<evidence type="ECO:0000313" key="2">
    <source>
        <dbReference type="Proteomes" id="UP000658131"/>
    </source>
</evidence>
<sequence length="52" mass="5791">MKRNLFFVLLCAAWVGIGSVSGWTLWVRIAAVISALALLLCVFRDWSGRHGE</sequence>
<dbReference type="RefSeq" id="WP_262399404.1">
    <property type="nucleotide sequence ID" value="NZ_JACRTB010000007.1"/>
</dbReference>
<reference evidence="1 2" key="1">
    <citation type="submission" date="2020-08" db="EMBL/GenBank/DDBJ databases">
        <title>Genome public.</title>
        <authorList>
            <person name="Liu C."/>
            <person name="Sun Q."/>
        </authorList>
    </citation>
    <scope>NUCLEOTIDE SEQUENCE [LARGE SCALE GENOMIC DNA]</scope>
    <source>
        <strain evidence="1 2">BX1</strain>
    </source>
</reference>